<dbReference type="EMBL" id="JXTB01000220">
    <property type="protein sequence ID" value="PON52376.1"/>
    <property type="molecule type" value="Genomic_DNA"/>
</dbReference>
<name>A0A2P5BUC5_PARAD</name>
<sequence length="102" mass="11468">MDPKHCPESEPMLDSLSSNNPNIILNRLDEPISLKKSVRSCTQHLISKFVSYEGLSPIFCAFTTNLSNFGVPRTIKEALAIPEWKVIVLDEMQGLKRIVRGI</sequence>
<organism evidence="1 2">
    <name type="scientific">Parasponia andersonii</name>
    <name type="common">Sponia andersonii</name>
    <dbReference type="NCBI Taxonomy" id="3476"/>
    <lineage>
        <taxon>Eukaryota</taxon>
        <taxon>Viridiplantae</taxon>
        <taxon>Streptophyta</taxon>
        <taxon>Embryophyta</taxon>
        <taxon>Tracheophyta</taxon>
        <taxon>Spermatophyta</taxon>
        <taxon>Magnoliopsida</taxon>
        <taxon>eudicotyledons</taxon>
        <taxon>Gunneridae</taxon>
        <taxon>Pentapetalae</taxon>
        <taxon>rosids</taxon>
        <taxon>fabids</taxon>
        <taxon>Rosales</taxon>
        <taxon>Cannabaceae</taxon>
        <taxon>Parasponia</taxon>
    </lineage>
</organism>
<accession>A0A2P5BUC5</accession>
<reference evidence="2" key="1">
    <citation type="submission" date="2016-06" db="EMBL/GenBank/DDBJ databases">
        <title>Parallel loss of symbiosis genes in relatives of nitrogen-fixing non-legume Parasponia.</title>
        <authorList>
            <person name="Van Velzen R."/>
            <person name="Holmer R."/>
            <person name="Bu F."/>
            <person name="Rutten L."/>
            <person name="Van Zeijl A."/>
            <person name="Liu W."/>
            <person name="Santuari L."/>
            <person name="Cao Q."/>
            <person name="Sharma T."/>
            <person name="Shen D."/>
            <person name="Roswanjaya Y."/>
            <person name="Wardhani T."/>
            <person name="Kalhor M.S."/>
            <person name="Jansen J."/>
            <person name="Van den Hoogen J."/>
            <person name="Gungor B."/>
            <person name="Hartog M."/>
            <person name="Hontelez J."/>
            <person name="Verver J."/>
            <person name="Yang W.-C."/>
            <person name="Schijlen E."/>
            <person name="Repin R."/>
            <person name="Schilthuizen M."/>
            <person name="Schranz E."/>
            <person name="Heidstra R."/>
            <person name="Miyata K."/>
            <person name="Fedorova E."/>
            <person name="Kohlen W."/>
            <person name="Bisseling T."/>
            <person name="Smit S."/>
            <person name="Geurts R."/>
        </authorList>
    </citation>
    <scope>NUCLEOTIDE SEQUENCE [LARGE SCALE GENOMIC DNA]</scope>
    <source>
        <strain evidence="2">cv. WU1-14</strain>
    </source>
</reference>
<evidence type="ECO:0000313" key="1">
    <source>
        <dbReference type="EMBL" id="PON52376.1"/>
    </source>
</evidence>
<dbReference type="AlphaFoldDB" id="A0A2P5BUC5"/>
<dbReference type="Proteomes" id="UP000237105">
    <property type="component" value="Unassembled WGS sequence"/>
</dbReference>
<keyword evidence="2" id="KW-1185">Reference proteome</keyword>
<proteinExistence type="predicted"/>
<comment type="caution">
    <text evidence="1">The sequence shown here is derived from an EMBL/GenBank/DDBJ whole genome shotgun (WGS) entry which is preliminary data.</text>
</comment>
<dbReference type="OrthoDB" id="1306334at2759"/>
<protein>
    <submittedName>
        <fullName evidence="1">Uncharacterized protein</fullName>
    </submittedName>
</protein>
<gene>
    <name evidence="1" type="ORF">PanWU01x14_209700</name>
</gene>
<evidence type="ECO:0000313" key="2">
    <source>
        <dbReference type="Proteomes" id="UP000237105"/>
    </source>
</evidence>